<feature type="coiled-coil region" evidence="7">
    <location>
        <begin position="204"/>
        <end position="231"/>
    </location>
</feature>
<dbReference type="PROSITE" id="PS50089">
    <property type="entry name" value="ZF_RING_2"/>
    <property type="match status" value="1"/>
</dbReference>
<dbReference type="InterPro" id="IPR043136">
    <property type="entry name" value="B30.2/SPRY_sf"/>
</dbReference>
<dbReference type="SMART" id="SM00184">
    <property type="entry name" value="RING"/>
    <property type="match status" value="1"/>
</dbReference>
<dbReference type="Gene3D" id="2.60.120.920">
    <property type="match status" value="1"/>
</dbReference>
<evidence type="ECO:0000256" key="1">
    <source>
        <dbReference type="ARBA" id="ARBA00022588"/>
    </source>
</evidence>
<evidence type="ECO:0000313" key="12">
    <source>
        <dbReference type="Proteomes" id="UP000264840"/>
    </source>
</evidence>
<dbReference type="OMA" id="HERFCCP"/>
<keyword evidence="12" id="KW-1185">Reference proteome</keyword>
<dbReference type="RefSeq" id="XP_005949982.1">
    <property type="nucleotide sequence ID" value="XM_005949920.3"/>
</dbReference>
<dbReference type="Ensembl" id="ENSHBUT00000001150.1">
    <property type="protein sequence ID" value="ENSHBUP00000008914.1"/>
    <property type="gene ID" value="ENSHBUG00000010397.1"/>
</dbReference>
<evidence type="ECO:0000256" key="7">
    <source>
        <dbReference type="SAM" id="Coils"/>
    </source>
</evidence>
<dbReference type="GeneTree" id="ENSGT01150000286950"/>
<keyword evidence="7" id="KW-0175">Coiled coil</keyword>
<dbReference type="SUPFAM" id="SSF57845">
    <property type="entry name" value="B-box zinc-binding domain"/>
    <property type="match status" value="1"/>
</dbReference>
<reference evidence="11" key="1">
    <citation type="submission" date="2025-08" db="UniProtKB">
        <authorList>
            <consortium name="Ensembl"/>
        </authorList>
    </citation>
    <scope>IDENTIFICATION</scope>
</reference>
<dbReference type="InterPro" id="IPR051051">
    <property type="entry name" value="E3_ubiq-ligase_TRIM/RNF"/>
</dbReference>
<dbReference type="PROSITE" id="PS50188">
    <property type="entry name" value="B302_SPRY"/>
    <property type="match status" value="1"/>
</dbReference>
<dbReference type="InterPro" id="IPR001870">
    <property type="entry name" value="B30.2/SPRY"/>
</dbReference>
<evidence type="ECO:0000259" key="10">
    <source>
        <dbReference type="PROSITE" id="PS50188"/>
    </source>
</evidence>
<evidence type="ECO:0000256" key="3">
    <source>
        <dbReference type="ARBA" id="ARBA00022771"/>
    </source>
</evidence>
<protein>
    <submittedName>
        <fullName evidence="11">Tripartite motif-containing protein 16-like</fullName>
    </submittedName>
</protein>
<dbReference type="RefSeq" id="XP_005949981.1">
    <property type="nucleotide sequence ID" value="XM_005949919.3"/>
</dbReference>
<feature type="domain" description="B30.2/SPRY" evidence="10">
    <location>
        <begin position="352"/>
        <end position="542"/>
    </location>
</feature>
<dbReference type="InterPro" id="IPR001841">
    <property type="entry name" value="Znf_RING"/>
</dbReference>
<keyword evidence="1" id="KW-0399">Innate immunity</keyword>
<dbReference type="Proteomes" id="UP000264840">
    <property type="component" value="Unplaced"/>
</dbReference>
<dbReference type="InterPro" id="IPR013083">
    <property type="entry name" value="Znf_RING/FYVE/PHD"/>
</dbReference>
<keyword evidence="2" id="KW-0479">Metal-binding</keyword>
<dbReference type="SUPFAM" id="SSF57850">
    <property type="entry name" value="RING/U-box"/>
    <property type="match status" value="1"/>
</dbReference>
<evidence type="ECO:0000256" key="2">
    <source>
        <dbReference type="ARBA" id="ARBA00022723"/>
    </source>
</evidence>
<proteinExistence type="predicted"/>
<evidence type="ECO:0000313" key="11">
    <source>
        <dbReference type="Ensembl" id="ENSHBUP00000008914.1"/>
    </source>
</evidence>
<feature type="domain" description="B box-type" evidence="9">
    <location>
        <begin position="149"/>
        <end position="189"/>
    </location>
</feature>
<dbReference type="SMART" id="SM00336">
    <property type="entry name" value="BBOX"/>
    <property type="match status" value="1"/>
</dbReference>
<dbReference type="InterPro" id="IPR000315">
    <property type="entry name" value="Znf_B-box"/>
</dbReference>
<dbReference type="SUPFAM" id="SSF49899">
    <property type="entry name" value="Concanavalin A-like lectins/glucanases"/>
    <property type="match status" value="1"/>
</dbReference>
<keyword evidence="3 6" id="KW-0863">Zinc-finger</keyword>
<keyword evidence="4" id="KW-0862">Zinc</keyword>
<evidence type="ECO:0000259" key="8">
    <source>
        <dbReference type="PROSITE" id="PS50089"/>
    </source>
</evidence>
<sequence>MAQRGLQLDHERFCCPVCLDLLEDPATLPCGHSYCMCCIKKHWDEESEGGIPSCPQCRQTFIPKLVLGKNTMLADLVEELKKTGLQAAPHPQHYAGPGDVACDVCSGRKLKASRSCLQCVASYCELHLRPHHEAPIFHKHQLVEASAELQEIICSVHSKVKEVFCRSDQQRICLLCAMDAHRGHDTVSAAAERTERQSELGPMRLDIQRRIQDAQRDVELLQQQVEAIDCSADEALKDSRTRLSQLLRLVEEESCEVQQQIRSQQQTEVSRVKELEKKLQQEIGELRRRDVELEQLSRTEEHSQFLLRHSSLSALSEPTRSASISVRPPCCFLEVTAAVSELADKIQSILRQDHTQISAGTRAELLRDSRLLGVDPNTVSVGLKITEGNRKLTFVGRKQSYPHHRHRFTDSFQALSTQSMTVRSYWEVKWSGAISVAVAYGSVSRTGSDSSFGDDHKSWALYCDRNGYKARHDGVSAFLSGPPSSVVGVHLDHGAGVLSFYSVCDTVTLLHRVQTTFTEPLHAGLCVCLGSTAELLQPSQSE</sequence>
<evidence type="ECO:0000259" key="9">
    <source>
        <dbReference type="PROSITE" id="PS50119"/>
    </source>
</evidence>
<dbReference type="Gene3D" id="3.30.40.10">
    <property type="entry name" value="Zinc/RING finger domain, C3HC4 (zinc finger)"/>
    <property type="match status" value="1"/>
</dbReference>
<dbReference type="GeneID" id="102290401"/>
<dbReference type="PROSITE" id="PS00518">
    <property type="entry name" value="ZF_RING_1"/>
    <property type="match status" value="1"/>
</dbReference>
<dbReference type="AlphaFoldDB" id="A0A3Q2VDL0"/>
<dbReference type="RefSeq" id="XP_005949983.1">
    <property type="nucleotide sequence ID" value="XM_005949921.3"/>
</dbReference>
<dbReference type="PANTHER" id="PTHR25465:SF5">
    <property type="entry name" value="E3 UBIQUITIN_ISG15 LIGASE TRIM25-RELATED"/>
    <property type="match status" value="1"/>
</dbReference>
<dbReference type="InterPro" id="IPR017907">
    <property type="entry name" value="Znf_RING_CS"/>
</dbReference>
<dbReference type="Pfam" id="PF13765">
    <property type="entry name" value="PRY"/>
    <property type="match status" value="1"/>
</dbReference>
<dbReference type="InterPro" id="IPR058030">
    <property type="entry name" value="TRIM8/14/16/25/29/45/65_CC"/>
</dbReference>
<dbReference type="Pfam" id="PF00622">
    <property type="entry name" value="SPRY"/>
    <property type="match status" value="1"/>
</dbReference>
<reference evidence="11" key="2">
    <citation type="submission" date="2025-09" db="UniProtKB">
        <authorList>
            <consortium name="Ensembl"/>
        </authorList>
    </citation>
    <scope>IDENTIFICATION</scope>
</reference>
<keyword evidence="5" id="KW-0391">Immunity</keyword>
<organism evidence="11 12">
    <name type="scientific">Haplochromis burtoni</name>
    <name type="common">Burton's mouthbrooder</name>
    <name type="synonym">Chromis burtoni</name>
    <dbReference type="NCBI Taxonomy" id="8153"/>
    <lineage>
        <taxon>Eukaryota</taxon>
        <taxon>Metazoa</taxon>
        <taxon>Chordata</taxon>
        <taxon>Craniata</taxon>
        <taxon>Vertebrata</taxon>
        <taxon>Euteleostomi</taxon>
        <taxon>Actinopterygii</taxon>
        <taxon>Neopterygii</taxon>
        <taxon>Teleostei</taxon>
        <taxon>Neoteleostei</taxon>
        <taxon>Acanthomorphata</taxon>
        <taxon>Ovalentaria</taxon>
        <taxon>Cichlomorphae</taxon>
        <taxon>Cichliformes</taxon>
        <taxon>Cichlidae</taxon>
        <taxon>African cichlids</taxon>
        <taxon>Pseudocrenilabrinae</taxon>
        <taxon>Haplochromini</taxon>
        <taxon>Haplochromis</taxon>
    </lineage>
</organism>
<dbReference type="CDD" id="cd19769">
    <property type="entry name" value="Bbox2_TRIM16-like"/>
    <property type="match status" value="1"/>
</dbReference>
<dbReference type="STRING" id="8153.ENSHBUP00000008914"/>
<dbReference type="PANTHER" id="PTHR25465">
    <property type="entry name" value="B-BOX DOMAIN CONTAINING"/>
    <property type="match status" value="1"/>
</dbReference>
<dbReference type="Gene3D" id="3.30.160.60">
    <property type="entry name" value="Classic Zinc Finger"/>
    <property type="match status" value="1"/>
</dbReference>
<dbReference type="Pfam" id="PF00643">
    <property type="entry name" value="zf-B_box"/>
    <property type="match status" value="1"/>
</dbReference>
<dbReference type="Pfam" id="PF15227">
    <property type="entry name" value="zf-C3HC4_4"/>
    <property type="match status" value="1"/>
</dbReference>
<dbReference type="GO" id="GO:0005737">
    <property type="term" value="C:cytoplasm"/>
    <property type="evidence" value="ECO:0007669"/>
    <property type="project" value="UniProtKB-ARBA"/>
</dbReference>
<dbReference type="Gene3D" id="4.10.830.40">
    <property type="match status" value="1"/>
</dbReference>
<dbReference type="InterPro" id="IPR003877">
    <property type="entry name" value="SPRY_dom"/>
</dbReference>
<feature type="domain" description="RING-type" evidence="8">
    <location>
        <begin position="15"/>
        <end position="58"/>
    </location>
</feature>
<evidence type="ECO:0000256" key="5">
    <source>
        <dbReference type="ARBA" id="ARBA00022859"/>
    </source>
</evidence>
<dbReference type="OrthoDB" id="6105938at2759"/>
<dbReference type="GO" id="GO:0008270">
    <property type="term" value="F:zinc ion binding"/>
    <property type="evidence" value="ECO:0007669"/>
    <property type="project" value="UniProtKB-KW"/>
</dbReference>
<name>A0A3Q2VDL0_HAPBU</name>
<dbReference type="GO" id="GO:0045087">
    <property type="term" value="P:innate immune response"/>
    <property type="evidence" value="ECO:0007669"/>
    <property type="project" value="UniProtKB-KW"/>
</dbReference>
<dbReference type="SMART" id="SM00449">
    <property type="entry name" value="SPRY"/>
    <property type="match status" value="1"/>
</dbReference>
<dbReference type="InterPro" id="IPR006574">
    <property type="entry name" value="PRY"/>
</dbReference>
<feature type="coiled-coil region" evidence="7">
    <location>
        <begin position="262"/>
        <end position="296"/>
    </location>
</feature>
<accession>A0A3Q2VDL0</accession>
<evidence type="ECO:0000256" key="6">
    <source>
        <dbReference type="PROSITE-ProRule" id="PRU00024"/>
    </source>
</evidence>
<dbReference type="InterPro" id="IPR013320">
    <property type="entry name" value="ConA-like_dom_sf"/>
</dbReference>
<dbReference type="PROSITE" id="PS50119">
    <property type="entry name" value="ZF_BBOX"/>
    <property type="match status" value="1"/>
</dbReference>
<dbReference type="Pfam" id="PF25600">
    <property type="entry name" value="TRIM_CC"/>
    <property type="match status" value="1"/>
</dbReference>
<evidence type="ECO:0000256" key="4">
    <source>
        <dbReference type="ARBA" id="ARBA00022833"/>
    </source>
</evidence>